<comment type="caution">
    <text evidence="1">The sequence shown here is derived from an EMBL/GenBank/DDBJ whole genome shotgun (WGS) entry which is preliminary data.</text>
</comment>
<name>A0ABW6K106_9BACI</name>
<accession>A0ABW6K106</accession>
<keyword evidence="2" id="KW-1185">Reference proteome</keyword>
<evidence type="ECO:0000313" key="2">
    <source>
        <dbReference type="Proteomes" id="UP001601058"/>
    </source>
</evidence>
<dbReference type="Pfam" id="PF08905">
    <property type="entry name" value="DUF1850"/>
    <property type="match status" value="1"/>
</dbReference>
<sequence length="177" mass="20577">MNKKPSRKIRFLVPLIIITIAILAFIPLKQALVFQYEHSGKVLAYIPMHEDSQFKIKYTHSIHLSDVVESYVITKDHQIKQYELMYEDFAIGMPENAADGEQFVHKDGKYFIKNMNRVFPLIDLRLGKVRANHTAIFKGIEYPLSRYIEPGTLIRIKIEKLSVIEQLKGVNILESFK</sequence>
<organism evidence="1 2">
    <name type="scientific">Cytobacillus mangrovibacter</name>
    <dbReference type="NCBI Taxonomy" id="3299024"/>
    <lineage>
        <taxon>Bacteria</taxon>
        <taxon>Bacillati</taxon>
        <taxon>Bacillota</taxon>
        <taxon>Bacilli</taxon>
        <taxon>Bacillales</taxon>
        <taxon>Bacillaceae</taxon>
        <taxon>Cytobacillus</taxon>
    </lineage>
</organism>
<gene>
    <name evidence="1" type="ORF">ACFYKT_16000</name>
</gene>
<dbReference type="EMBL" id="JBIACJ010000009">
    <property type="protein sequence ID" value="MFE8697844.1"/>
    <property type="molecule type" value="Genomic_DNA"/>
</dbReference>
<dbReference type="RefSeq" id="WP_389221670.1">
    <property type="nucleotide sequence ID" value="NZ_JBIACJ010000009.1"/>
</dbReference>
<dbReference type="InterPro" id="IPR015001">
    <property type="entry name" value="DUF1850"/>
</dbReference>
<evidence type="ECO:0000313" key="1">
    <source>
        <dbReference type="EMBL" id="MFE8697844.1"/>
    </source>
</evidence>
<dbReference type="Proteomes" id="UP001601058">
    <property type="component" value="Unassembled WGS sequence"/>
</dbReference>
<protein>
    <submittedName>
        <fullName evidence="1">DUF1850 domain-containing protein</fullName>
    </submittedName>
</protein>
<proteinExistence type="predicted"/>
<reference evidence="1 2" key="1">
    <citation type="submission" date="2024-08" db="EMBL/GenBank/DDBJ databases">
        <title>Two novel Cytobacillus novel species.</title>
        <authorList>
            <person name="Liu G."/>
        </authorList>
    </citation>
    <scope>NUCLEOTIDE SEQUENCE [LARGE SCALE GENOMIC DNA]</scope>
    <source>
        <strain evidence="1 2">FJAT-53684</strain>
    </source>
</reference>